<gene>
    <name evidence="1" type="ORF">Y1Q_0007898</name>
</gene>
<dbReference type="EMBL" id="AKHW03003201">
    <property type="protein sequence ID" value="KYO35303.1"/>
    <property type="molecule type" value="Genomic_DNA"/>
</dbReference>
<proteinExistence type="predicted"/>
<accession>A0A151NEU3</accession>
<sequence length="68" mass="7317">MGVGAVISAAGVAASPAPSPQLQVDRLCFRSNSGVFFFKSFQQTRQQSPVCWAREISNVMGEAFPLIQ</sequence>
<evidence type="ECO:0000313" key="1">
    <source>
        <dbReference type="EMBL" id="KYO35303.1"/>
    </source>
</evidence>
<keyword evidence="2" id="KW-1185">Reference proteome</keyword>
<protein>
    <submittedName>
        <fullName evidence="1">Uncharacterized protein</fullName>
    </submittedName>
</protein>
<dbReference type="AlphaFoldDB" id="A0A151NEU3"/>
<comment type="caution">
    <text evidence="1">The sequence shown here is derived from an EMBL/GenBank/DDBJ whole genome shotgun (WGS) entry which is preliminary data.</text>
</comment>
<reference evidence="1 2" key="1">
    <citation type="journal article" date="2012" name="Genome Biol.">
        <title>Sequencing three crocodilian genomes to illuminate the evolution of archosaurs and amniotes.</title>
        <authorList>
            <person name="St John J.A."/>
            <person name="Braun E.L."/>
            <person name="Isberg S.R."/>
            <person name="Miles L.G."/>
            <person name="Chong A.Y."/>
            <person name="Gongora J."/>
            <person name="Dalzell P."/>
            <person name="Moran C."/>
            <person name="Bed'hom B."/>
            <person name="Abzhanov A."/>
            <person name="Burgess S.C."/>
            <person name="Cooksey A.M."/>
            <person name="Castoe T.A."/>
            <person name="Crawford N.G."/>
            <person name="Densmore L.D."/>
            <person name="Drew J.C."/>
            <person name="Edwards S.V."/>
            <person name="Faircloth B.C."/>
            <person name="Fujita M.K."/>
            <person name="Greenwold M.J."/>
            <person name="Hoffmann F.G."/>
            <person name="Howard J.M."/>
            <person name="Iguchi T."/>
            <person name="Janes D.E."/>
            <person name="Khan S.Y."/>
            <person name="Kohno S."/>
            <person name="de Koning A.J."/>
            <person name="Lance S.L."/>
            <person name="McCarthy F.M."/>
            <person name="McCormack J.E."/>
            <person name="Merchant M.E."/>
            <person name="Peterson D.G."/>
            <person name="Pollock D.D."/>
            <person name="Pourmand N."/>
            <person name="Raney B.J."/>
            <person name="Roessler K.A."/>
            <person name="Sanford J.R."/>
            <person name="Sawyer R.H."/>
            <person name="Schmidt C.J."/>
            <person name="Triplett E.W."/>
            <person name="Tuberville T.D."/>
            <person name="Venegas-Anaya M."/>
            <person name="Howard J.T."/>
            <person name="Jarvis E.D."/>
            <person name="Guillette L.J.Jr."/>
            <person name="Glenn T.C."/>
            <person name="Green R.E."/>
            <person name="Ray D.A."/>
        </authorList>
    </citation>
    <scope>NUCLEOTIDE SEQUENCE [LARGE SCALE GENOMIC DNA]</scope>
    <source>
        <strain evidence="1">KSC_2009_1</strain>
    </source>
</reference>
<name>A0A151NEU3_ALLMI</name>
<dbReference type="Proteomes" id="UP000050525">
    <property type="component" value="Unassembled WGS sequence"/>
</dbReference>
<organism evidence="1 2">
    <name type="scientific">Alligator mississippiensis</name>
    <name type="common">American alligator</name>
    <dbReference type="NCBI Taxonomy" id="8496"/>
    <lineage>
        <taxon>Eukaryota</taxon>
        <taxon>Metazoa</taxon>
        <taxon>Chordata</taxon>
        <taxon>Craniata</taxon>
        <taxon>Vertebrata</taxon>
        <taxon>Euteleostomi</taxon>
        <taxon>Archelosauria</taxon>
        <taxon>Archosauria</taxon>
        <taxon>Crocodylia</taxon>
        <taxon>Alligatoridae</taxon>
        <taxon>Alligatorinae</taxon>
        <taxon>Alligator</taxon>
    </lineage>
</organism>
<evidence type="ECO:0000313" key="2">
    <source>
        <dbReference type="Proteomes" id="UP000050525"/>
    </source>
</evidence>